<name>A0A9X2N004_9BACL</name>
<sequence length="82" mass="9513">MHHIPVKLGEGGRLVIPAEIRKTLGLEIGDELLLHMENGKLVVMTRKQAIQYVQEQMSRYDVGQRVLSEELMEERRGEERDE</sequence>
<keyword evidence="3" id="KW-1185">Reference proteome</keyword>
<keyword evidence="2" id="KW-0238">DNA-binding</keyword>
<gene>
    <name evidence="2" type="ORF">NQZ67_22320</name>
</gene>
<dbReference type="AlphaFoldDB" id="A0A9X2N004"/>
<evidence type="ECO:0000259" key="1">
    <source>
        <dbReference type="SMART" id="SM00966"/>
    </source>
</evidence>
<dbReference type="RefSeq" id="WP_257450251.1">
    <property type="nucleotide sequence ID" value="NZ_JANIPJ010000018.1"/>
</dbReference>
<comment type="caution">
    <text evidence="2">The sequence shown here is derived from an EMBL/GenBank/DDBJ whole genome shotgun (WGS) entry which is preliminary data.</text>
</comment>
<dbReference type="Proteomes" id="UP001141950">
    <property type="component" value="Unassembled WGS sequence"/>
</dbReference>
<dbReference type="SMART" id="SM00966">
    <property type="entry name" value="SpoVT_AbrB"/>
    <property type="match status" value="1"/>
</dbReference>
<dbReference type="NCBIfam" id="TIGR01439">
    <property type="entry name" value="lp_hng_hel_AbrB"/>
    <property type="match status" value="1"/>
</dbReference>
<evidence type="ECO:0000313" key="3">
    <source>
        <dbReference type="Proteomes" id="UP001141950"/>
    </source>
</evidence>
<protein>
    <submittedName>
        <fullName evidence="2">AbrB/MazE/SpoVT family DNA-binding domain-containing protein</fullName>
    </submittedName>
</protein>
<organism evidence="2 3">
    <name type="scientific">Paenibacillus soyae</name>
    <dbReference type="NCBI Taxonomy" id="2969249"/>
    <lineage>
        <taxon>Bacteria</taxon>
        <taxon>Bacillati</taxon>
        <taxon>Bacillota</taxon>
        <taxon>Bacilli</taxon>
        <taxon>Bacillales</taxon>
        <taxon>Paenibacillaceae</taxon>
        <taxon>Paenibacillus</taxon>
    </lineage>
</organism>
<dbReference type="InterPro" id="IPR037914">
    <property type="entry name" value="SpoVT-AbrB_sf"/>
</dbReference>
<accession>A0A9X2N004</accession>
<dbReference type="Pfam" id="PF04014">
    <property type="entry name" value="MazE_antitoxin"/>
    <property type="match status" value="1"/>
</dbReference>
<evidence type="ECO:0000313" key="2">
    <source>
        <dbReference type="EMBL" id="MCR2806622.1"/>
    </source>
</evidence>
<dbReference type="SUPFAM" id="SSF89447">
    <property type="entry name" value="AbrB/MazE/MraZ-like"/>
    <property type="match status" value="1"/>
</dbReference>
<dbReference type="Gene3D" id="2.10.260.10">
    <property type="match status" value="1"/>
</dbReference>
<dbReference type="GO" id="GO:0003677">
    <property type="term" value="F:DNA binding"/>
    <property type="evidence" value="ECO:0007669"/>
    <property type="project" value="UniProtKB-KW"/>
</dbReference>
<reference evidence="2" key="1">
    <citation type="submission" date="2022-08" db="EMBL/GenBank/DDBJ databases">
        <title>The genomic sequence of strain Paenibacillus sp. SCIV0701.</title>
        <authorList>
            <person name="Zhao H."/>
        </authorList>
    </citation>
    <scope>NUCLEOTIDE SEQUENCE</scope>
    <source>
        <strain evidence="2">SCIV0701</strain>
    </source>
</reference>
<dbReference type="EMBL" id="JANIPJ010000018">
    <property type="protein sequence ID" value="MCR2806622.1"/>
    <property type="molecule type" value="Genomic_DNA"/>
</dbReference>
<dbReference type="InterPro" id="IPR007159">
    <property type="entry name" value="SpoVT-AbrB_dom"/>
</dbReference>
<feature type="domain" description="SpoVT-AbrB" evidence="1">
    <location>
        <begin position="6"/>
        <end position="51"/>
    </location>
</feature>
<proteinExistence type="predicted"/>